<feature type="compositionally biased region" description="Polar residues" evidence="1">
    <location>
        <begin position="62"/>
        <end position="75"/>
    </location>
</feature>
<dbReference type="Gene3D" id="3.20.20.80">
    <property type="entry name" value="Glycosidases"/>
    <property type="match status" value="1"/>
</dbReference>
<evidence type="ECO:0000313" key="3">
    <source>
        <dbReference type="Proteomes" id="UP000014227"/>
    </source>
</evidence>
<organism evidence="2 3">
    <name type="scientific">Chthonomonas calidirosea (strain DSM 23976 / ICMP 18418 / T49)</name>
    <dbReference type="NCBI Taxonomy" id="1303518"/>
    <lineage>
        <taxon>Bacteria</taxon>
        <taxon>Bacillati</taxon>
        <taxon>Armatimonadota</taxon>
        <taxon>Chthonomonadia</taxon>
        <taxon>Chthonomonadales</taxon>
        <taxon>Chthonomonadaceae</taxon>
        <taxon>Chthonomonas</taxon>
    </lineage>
</organism>
<dbReference type="EMBL" id="HF951689">
    <property type="protein sequence ID" value="CCW34906.1"/>
    <property type="molecule type" value="Genomic_DNA"/>
</dbReference>
<dbReference type="AlphaFoldDB" id="S0EX87"/>
<evidence type="ECO:0000313" key="2">
    <source>
        <dbReference type="EMBL" id="CCW34906.1"/>
    </source>
</evidence>
<feature type="compositionally biased region" description="Basic residues" evidence="1">
    <location>
        <begin position="1077"/>
        <end position="1090"/>
    </location>
</feature>
<dbReference type="InParanoid" id="S0EX87"/>
<name>S0EX87_CHTCT</name>
<gene>
    <name evidence="2" type="ORF">CCALI_01084</name>
</gene>
<dbReference type="KEGG" id="ccz:CCALI_01084"/>
<evidence type="ECO:0008006" key="4">
    <source>
        <dbReference type="Google" id="ProtNLM"/>
    </source>
</evidence>
<dbReference type="HOGENOM" id="CLU_281415_0_0_0"/>
<feature type="compositionally biased region" description="Basic and acidic residues" evidence="1">
    <location>
        <begin position="270"/>
        <end position="283"/>
    </location>
</feature>
<dbReference type="STRING" id="454171.CP488_00072"/>
<keyword evidence="3" id="KW-1185">Reference proteome</keyword>
<accession>S0EX87</accession>
<evidence type="ECO:0000256" key="1">
    <source>
        <dbReference type="SAM" id="MobiDB-lite"/>
    </source>
</evidence>
<feature type="compositionally biased region" description="Low complexity" evidence="1">
    <location>
        <begin position="106"/>
        <end position="120"/>
    </location>
</feature>
<reference evidence="3" key="1">
    <citation type="submission" date="2013-03" db="EMBL/GenBank/DDBJ databases">
        <title>Genome sequence of Chthonomonas calidirosea, the first sequenced genome from the Armatimonadetes phylum (formally candidate division OP10).</title>
        <authorList>
            <person name="Lee K.C.Y."/>
            <person name="Morgan X.C."/>
            <person name="Dunfield P.F."/>
            <person name="Tamas I."/>
            <person name="Houghton K.M."/>
            <person name="Vyssotski M."/>
            <person name="Ryan J.L.J."/>
            <person name="Lagutin K."/>
            <person name="McDonald I.R."/>
            <person name="Stott M.B."/>
        </authorList>
    </citation>
    <scope>NUCLEOTIDE SEQUENCE [LARGE SCALE GENOMIC DNA]</scope>
    <source>
        <strain evidence="3">DSM 23976 / ICMP 18418 / T49</strain>
    </source>
</reference>
<feature type="region of interest" description="Disordered" evidence="1">
    <location>
        <begin position="1055"/>
        <end position="1113"/>
    </location>
</feature>
<feature type="compositionally biased region" description="Basic and acidic residues" evidence="1">
    <location>
        <begin position="1"/>
        <end position="10"/>
    </location>
</feature>
<feature type="region of interest" description="Disordered" evidence="1">
    <location>
        <begin position="1"/>
        <end position="298"/>
    </location>
</feature>
<dbReference type="InterPro" id="IPR029062">
    <property type="entry name" value="Class_I_gatase-like"/>
</dbReference>
<dbReference type="RefSeq" id="WP_016482454.1">
    <property type="nucleotide sequence ID" value="NC_021487.1"/>
</dbReference>
<protein>
    <recommendedName>
        <fullName evidence="4">Beta-galactosidase</fullName>
    </recommendedName>
</protein>
<dbReference type="Proteomes" id="UP000014227">
    <property type="component" value="Chromosome I"/>
</dbReference>
<dbReference type="SUPFAM" id="SSF52317">
    <property type="entry name" value="Class I glutamine amidotransferase-like"/>
    <property type="match status" value="1"/>
</dbReference>
<feature type="compositionally biased region" description="Low complexity" evidence="1">
    <location>
        <begin position="46"/>
        <end position="61"/>
    </location>
</feature>
<dbReference type="OrthoDB" id="9764271at2"/>
<proteinExistence type="predicted"/>
<dbReference type="eggNOG" id="COG3170">
    <property type="taxonomic scope" value="Bacteria"/>
</dbReference>
<dbReference type="PATRIC" id="fig|1303518.3.peg.1104"/>
<feature type="compositionally biased region" description="Basic residues" evidence="1">
    <location>
        <begin position="92"/>
        <end position="101"/>
    </location>
</feature>
<sequence length="1113" mass="123920">MTHDELRQEADTPIVQEETLPTEGPSHVDAPPATRRRTRRRTGSVAASTSEPASETSLTATNNENSENIKGSTPQDTEKIETAEEPATKASSTKRRTRQRKKNTEAPAAASAADVTAEVVPVDEALSDVEATSSGATTAEVVRLPEAPQAEPSSTEQPKPASKPRRTSRRKQAEVVPESPPLPPSTDSQESVGPTGESPLETPSLEIVSQTPPPQEELPTAEEASTTSPVALPSLSPKQPEAPETVETKTTRRGTKRSVGKTTDTGTTYPRERSPRTTRRRPEPTPILPETTPATEFPPIDIAVGAHIVERDGMPVILINGWAYPPTIFFGNLSEERCEAKVLQEIRQAAKSGIHLHSTLIELPCPLSEASEILEIIDSRLRSILEADPEGFVMPRLVFYPAPGWRREYPLEMSTYADGTTGDPSITSQRFWQECERSLQTLIEHLRLQPWGERVFGYHLERGEWFQPADLGFDRSMANRDAFRDWLRERYQGSLIALRAAWFDGDVQFHTAEIPALPTKPDPMRAFFETRRERHLIDFMEFTSETTARRIISLARAVKRATAYRALVSVCYGYTFEFTHGYSGHLALDRLLAERCIDLICGPPSYRDRKPGGAASFPAPVDSMWLHGKLWLSEDDTKTHLAVPNKTPDDFNPRLTDARQTEQAQLRTIGRAFVHRTAVGWMDLWGEGWLDDEAIWKRLKLFASIVSAPGIPRKDPEVVVLIDEKSLLHIQRGEGFFRRFTIEMRDVVQRCGVEYGLYLQSDVTSPNFPTDGKLYIFLNPFRLTTEQRAAIREKLHSGKKTLVWLYAPGTCEAKPRASSGMEETAFDVVGLRLRLQPWSSEMGSRVVQTSHPITERLTDLEFGYRERLNPSFYVDDPDAIVLAEYIETGLPSVAVKQLGDWKSVFIGETVLPLELLRGICRFAGVHLWVSEGEHIVEAGSGWIVLHATQDGRCVLRLPAPTALYDLAQCRLLSQETAEYALHLRQGTTYLFLAASYHQMERIGLPHLDEPVQSTASPPLLPAELPKTDLDPSVVAEALETLQAVLAPTREELGLAETPVANGTEEGPADTGEPLSAGRRRRRRRGGRGRGKQQNGTTERNNANNNHPSKDNHE</sequence>